<evidence type="ECO:0000256" key="13">
    <source>
        <dbReference type="SAM" id="Coils"/>
    </source>
</evidence>
<keyword evidence="13" id="KW-0175">Coiled coil</keyword>
<protein>
    <recommendedName>
        <fullName evidence="11 12">Protein transport protein BOS1</fullName>
    </recommendedName>
</protein>
<evidence type="ECO:0000256" key="14">
    <source>
        <dbReference type="SAM" id="MobiDB-lite"/>
    </source>
</evidence>
<evidence type="ECO:0000256" key="3">
    <source>
        <dbReference type="ARBA" id="ARBA00022448"/>
    </source>
</evidence>
<keyword evidence="7 15" id="KW-1133">Transmembrane helix</keyword>
<keyword evidence="4 15" id="KW-0812">Transmembrane</keyword>
<gene>
    <name evidence="16" type="ORF">SCODWIG_03176</name>
</gene>
<evidence type="ECO:0000313" key="17">
    <source>
        <dbReference type="Proteomes" id="UP000262825"/>
    </source>
</evidence>
<dbReference type="GO" id="GO:0006888">
    <property type="term" value="P:endoplasmic reticulum to Golgi vesicle-mediated transport"/>
    <property type="evidence" value="ECO:0007669"/>
    <property type="project" value="TreeGrafter"/>
</dbReference>
<dbReference type="GO" id="GO:0031201">
    <property type="term" value="C:SNARE complex"/>
    <property type="evidence" value="ECO:0007669"/>
    <property type="project" value="TreeGrafter"/>
</dbReference>
<feature type="region of interest" description="Disordered" evidence="14">
    <location>
        <begin position="107"/>
        <end position="126"/>
    </location>
</feature>
<dbReference type="AlphaFoldDB" id="A0A376B9Q7"/>
<feature type="transmembrane region" description="Helical" evidence="15">
    <location>
        <begin position="230"/>
        <end position="247"/>
    </location>
</feature>
<dbReference type="PANTHER" id="PTHR21230:SF1">
    <property type="entry name" value="GOLGI SNAP RECEPTOR COMPLEX MEMBER 2"/>
    <property type="match status" value="1"/>
</dbReference>
<keyword evidence="5" id="KW-0931">ER-Golgi transport</keyword>
<accession>A0A376B9Q7</accession>
<dbReference type="GO" id="GO:0005789">
    <property type="term" value="C:endoplasmic reticulum membrane"/>
    <property type="evidence" value="ECO:0007669"/>
    <property type="project" value="UniProtKB-SubCell"/>
</dbReference>
<dbReference type="EMBL" id="UFAJ01000693">
    <property type="protein sequence ID" value="SSD61415.1"/>
    <property type="molecule type" value="Genomic_DNA"/>
</dbReference>
<dbReference type="PIRSF" id="PIRSF028865">
    <property type="entry name" value="Membrin-2"/>
    <property type="match status" value="1"/>
</dbReference>
<dbReference type="PANTHER" id="PTHR21230">
    <property type="entry name" value="VESICLE TRANSPORT V-SNARE PROTEIN VTI1-RELATED"/>
    <property type="match status" value="1"/>
</dbReference>
<evidence type="ECO:0000256" key="1">
    <source>
        <dbReference type="ARBA" id="ARBA00004163"/>
    </source>
</evidence>
<keyword evidence="3 12" id="KW-0813">Transport</keyword>
<evidence type="ECO:0000256" key="6">
    <source>
        <dbReference type="ARBA" id="ARBA00022927"/>
    </source>
</evidence>
<evidence type="ECO:0000256" key="9">
    <source>
        <dbReference type="ARBA" id="ARBA00023136"/>
    </source>
</evidence>
<evidence type="ECO:0000256" key="4">
    <source>
        <dbReference type="ARBA" id="ARBA00022692"/>
    </source>
</evidence>
<evidence type="ECO:0000256" key="15">
    <source>
        <dbReference type="SAM" id="Phobius"/>
    </source>
</evidence>
<dbReference type="GO" id="GO:0015031">
    <property type="term" value="P:protein transport"/>
    <property type="evidence" value="ECO:0007669"/>
    <property type="project" value="UniProtKB-KW"/>
</dbReference>
<evidence type="ECO:0000256" key="11">
    <source>
        <dbReference type="ARBA" id="ARBA00040957"/>
    </source>
</evidence>
<feature type="coiled-coil region" evidence="13">
    <location>
        <begin position="41"/>
        <end position="107"/>
    </location>
</feature>
<dbReference type="VEuPathDB" id="FungiDB:SCODWIG_03176"/>
<evidence type="ECO:0000256" key="5">
    <source>
        <dbReference type="ARBA" id="ARBA00022892"/>
    </source>
</evidence>
<keyword evidence="9 12" id="KW-0472">Membrane</keyword>
<evidence type="ECO:0000256" key="7">
    <source>
        <dbReference type="ARBA" id="ARBA00022989"/>
    </source>
</evidence>
<dbReference type="Pfam" id="PF12352">
    <property type="entry name" value="V-SNARE_C"/>
    <property type="match status" value="1"/>
</dbReference>
<dbReference type="OrthoDB" id="158360at2759"/>
<evidence type="ECO:0000256" key="12">
    <source>
        <dbReference type="PIRNR" id="PIRNR028865"/>
    </source>
</evidence>
<dbReference type="GO" id="GO:0005484">
    <property type="term" value="F:SNAP receptor activity"/>
    <property type="evidence" value="ECO:0007669"/>
    <property type="project" value="InterPro"/>
</dbReference>
<dbReference type="GO" id="GO:0000139">
    <property type="term" value="C:Golgi membrane"/>
    <property type="evidence" value="ECO:0007669"/>
    <property type="project" value="UniProtKB-SubCell"/>
</dbReference>
<evidence type="ECO:0000256" key="8">
    <source>
        <dbReference type="ARBA" id="ARBA00023034"/>
    </source>
</evidence>
<dbReference type="InterPro" id="IPR027027">
    <property type="entry name" value="GOSR2/Membrin/Bos1"/>
</dbReference>
<evidence type="ECO:0000313" key="16">
    <source>
        <dbReference type="EMBL" id="SSD61415.1"/>
    </source>
</evidence>
<evidence type="ECO:0000256" key="10">
    <source>
        <dbReference type="ARBA" id="ARBA00037983"/>
    </source>
</evidence>
<comment type="function">
    <text evidence="12">SNARE required for protein transport between the ER and the Golgi complex.</text>
</comment>
<reference evidence="17" key="1">
    <citation type="submission" date="2018-06" db="EMBL/GenBank/DDBJ databases">
        <authorList>
            <person name="Guldener U."/>
        </authorList>
    </citation>
    <scope>NUCLEOTIDE SEQUENCE [LARGE SCALE GENOMIC DNA]</scope>
    <source>
        <strain evidence="17">UTAD17</strain>
    </source>
</reference>
<keyword evidence="6 12" id="KW-0653">Protein transport</keyword>
<organism evidence="16 17">
    <name type="scientific">Saccharomycodes ludwigii</name>
    <dbReference type="NCBI Taxonomy" id="36035"/>
    <lineage>
        <taxon>Eukaryota</taxon>
        <taxon>Fungi</taxon>
        <taxon>Dikarya</taxon>
        <taxon>Ascomycota</taxon>
        <taxon>Saccharomycotina</taxon>
        <taxon>Saccharomycetes</taxon>
        <taxon>Saccharomycodales</taxon>
        <taxon>Saccharomycodaceae</taxon>
        <taxon>Saccharomycodes</taxon>
    </lineage>
</organism>
<dbReference type="GO" id="GO:0006906">
    <property type="term" value="P:vesicle fusion"/>
    <property type="evidence" value="ECO:0007669"/>
    <property type="project" value="TreeGrafter"/>
</dbReference>
<comment type="similarity">
    <text evidence="10 12">Belongs to the BOS1 family.</text>
</comment>
<proteinExistence type="inferred from homology"/>
<dbReference type="GO" id="GO:0012507">
    <property type="term" value="C:ER to Golgi transport vesicle membrane"/>
    <property type="evidence" value="ECO:0007669"/>
    <property type="project" value="TreeGrafter"/>
</dbReference>
<dbReference type="GO" id="GO:0000149">
    <property type="term" value="F:SNARE binding"/>
    <property type="evidence" value="ECO:0007669"/>
    <property type="project" value="TreeGrafter"/>
</dbReference>
<keyword evidence="17" id="KW-1185">Reference proteome</keyword>
<dbReference type="Proteomes" id="UP000262825">
    <property type="component" value="Unassembled WGS sequence"/>
</dbReference>
<dbReference type="Gene3D" id="1.20.5.110">
    <property type="match status" value="1"/>
</dbReference>
<sequence>MNALYNHATKQKQLLNKDLSTFENDLLSAPISLQGSITTTLLALNKTISKYKEQLKSYQQAAQNNNNNNNEELLKYESRLHSLSKDYSEYNKKFHDLKQKYDQETKNAFNNTNSSSSSNPFDDTTVQNIKNRRTIGDYPYNNDAAATTTTANNTTISMKDGLLKEQGVFQRSTQQLDYILETGQQSLENIIEQNRVLEKLQNTMTNSLTTLGVSQRTINKINKRVFKDKLIFWFALILMFLGFYFILKLF</sequence>
<evidence type="ECO:0000256" key="2">
    <source>
        <dbReference type="ARBA" id="ARBA00004409"/>
    </source>
</evidence>
<keyword evidence="8" id="KW-0333">Golgi apparatus</keyword>
<feature type="compositionally biased region" description="Low complexity" evidence="14">
    <location>
        <begin position="107"/>
        <end position="119"/>
    </location>
</feature>
<name>A0A376B9Q7_9ASCO</name>
<dbReference type="GO" id="GO:0031902">
    <property type="term" value="C:late endosome membrane"/>
    <property type="evidence" value="ECO:0007669"/>
    <property type="project" value="TreeGrafter"/>
</dbReference>
<comment type="subcellular location">
    <subcellularLocation>
        <location evidence="1">Endoplasmic reticulum membrane</location>
        <topology evidence="1">Single-pass type IV membrane protein</topology>
    </subcellularLocation>
    <subcellularLocation>
        <location evidence="2">Golgi apparatus membrane</location>
        <topology evidence="2">Single-pass type IV membrane protein</topology>
    </subcellularLocation>
</comment>